<evidence type="ECO:0000313" key="3">
    <source>
        <dbReference type="Proteomes" id="UP001519535"/>
    </source>
</evidence>
<organism evidence="2 3">
    <name type="scientific">Mycolicibacter acidiphilus</name>
    <dbReference type="NCBI Taxonomy" id="2835306"/>
    <lineage>
        <taxon>Bacteria</taxon>
        <taxon>Bacillati</taxon>
        <taxon>Actinomycetota</taxon>
        <taxon>Actinomycetes</taxon>
        <taxon>Mycobacteriales</taxon>
        <taxon>Mycobacteriaceae</taxon>
        <taxon>Mycolicibacter</taxon>
    </lineage>
</organism>
<dbReference type="Proteomes" id="UP001519535">
    <property type="component" value="Unassembled WGS sequence"/>
</dbReference>
<feature type="region of interest" description="Disordered" evidence="1">
    <location>
        <begin position="1"/>
        <end position="29"/>
    </location>
</feature>
<dbReference type="EMBL" id="JAHCLR010000005">
    <property type="protein sequence ID" value="MBS9532773.1"/>
    <property type="molecule type" value="Genomic_DNA"/>
</dbReference>
<accession>A0ABS5RES8</accession>
<name>A0ABS5RES8_9MYCO</name>
<comment type="caution">
    <text evidence="2">The sequence shown here is derived from an EMBL/GenBank/DDBJ whole genome shotgun (WGS) entry which is preliminary data.</text>
</comment>
<reference evidence="2 3" key="1">
    <citation type="submission" date="2021-05" db="EMBL/GenBank/DDBJ databases">
        <title>Mycobacterium acidophilum sp. nov., an extremely acid-tolerant member of the genus Mycobacterium.</title>
        <authorList>
            <person name="Xia J."/>
        </authorList>
    </citation>
    <scope>NUCLEOTIDE SEQUENCE [LARGE SCALE GENOMIC DNA]</scope>
    <source>
        <strain evidence="2 3">M1</strain>
    </source>
</reference>
<proteinExistence type="predicted"/>
<dbReference type="RefSeq" id="WP_214091666.1">
    <property type="nucleotide sequence ID" value="NZ_JAHCLR010000005.1"/>
</dbReference>
<evidence type="ECO:0000313" key="2">
    <source>
        <dbReference type="EMBL" id="MBS9532773.1"/>
    </source>
</evidence>
<keyword evidence="3" id="KW-1185">Reference proteome</keyword>
<sequence length="251" mass="26414">MSHAATDATDEDVPDPGIARAGAATAARRRELDISQRRLATDGIINAGALIAFEKGRSWPRDRTRARLEEALQWPPGAIADIRRGAAVPNRPAAAPEPASPPRVDSQEANVIAQVVTAAVDNCRAAAESLPAITAPGFTARLNGILAELRQLESVASRSMEVYGVTAALINALGTIRRHYNGLMLTGAAAPTATLGQRLYACRHRSNLSVSEAAQAANVAEEAVRQAEADEELTSDVSAALETLVRTINLA</sequence>
<protein>
    <submittedName>
        <fullName evidence="2">Transcriptional regulator</fullName>
    </submittedName>
</protein>
<evidence type="ECO:0000256" key="1">
    <source>
        <dbReference type="SAM" id="MobiDB-lite"/>
    </source>
</evidence>
<gene>
    <name evidence="2" type="ORF">KIH27_04125</name>
</gene>